<sequence>MATHTYMPMAAARQPFAPLNSSRLQNLTSLKNRQNAVPATLTSPGKRKANLLLEDDAENVDPIVFSPKRSKGTDGSSKSQLFLTPAPPSPNDLTSPLKPVQSARPILQARSPAPRINTKVSKPSPLSAPAGRSPTRKRIGILNRRRTSSPFTRVDPPRFAGSTGLGFSIDAALSGTIPAYSARQKQAAVAAAPPPAAVPAVLHEPVTKDSWFFEIHEDTEEELATNLMEHSTCTLDISSDEESAARLKDDRGKENVPPMDDISQTRTPLSAHPSETQSIKSSRQKVVDENAIDVDRSPLGEMLAEDFYAEGCDKESVVVIPAEAEVEPEQAPEQEQEPLAATDVVAAKEPAISVEVLMSKDSTEPAPVAALLQPMEKAEEGFELWESASAKGDDE</sequence>
<evidence type="ECO:0000313" key="3">
    <source>
        <dbReference type="Proteomes" id="UP001629113"/>
    </source>
</evidence>
<organism evidence="2 3">
    <name type="scientific">Phlyctema vagabunda</name>
    <dbReference type="NCBI Taxonomy" id="108571"/>
    <lineage>
        <taxon>Eukaryota</taxon>
        <taxon>Fungi</taxon>
        <taxon>Dikarya</taxon>
        <taxon>Ascomycota</taxon>
        <taxon>Pezizomycotina</taxon>
        <taxon>Leotiomycetes</taxon>
        <taxon>Helotiales</taxon>
        <taxon>Dermateaceae</taxon>
        <taxon>Phlyctema</taxon>
    </lineage>
</organism>
<feature type="region of interest" description="Disordered" evidence="1">
    <location>
        <begin position="240"/>
        <end position="286"/>
    </location>
</feature>
<feature type="region of interest" description="Disordered" evidence="1">
    <location>
        <begin position="63"/>
        <end position="98"/>
    </location>
</feature>
<gene>
    <name evidence="2" type="ORF">PVAG01_04879</name>
</gene>
<proteinExistence type="predicted"/>
<evidence type="ECO:0000256" key="1">
    <source>
        <dbReference type="SAM" id="MobiDB-lite"/>
    </source>
</evidence>
<evidence type="ECO:0008006" key="4">
    <source>
        <dbReference type="Google" id="ProtNLM"/>
    </source>
</evidence>
<evidence type="ECO:0000313" key="2">
    <source>
        <dbReference type="EMBL" id="KAL3423132.1"/>
    </source>
</evidence>
<dbReference type="EMBL" id="JBFCZG010000004">
    <property type="protein sequence ID" value="KAL3423132.1"/>
    <property type="molecule type" value="Genomic_DNA"/>
</dbReference>
<feature type="compositionally biased region" description="Polar residues" evidence="1">
    <location>
        <begin position="262"/>
        <end position="281"/>
    </location>
</feature>
<protein>
    <recommendedName>
        <fullName evidence="4">Thymidylate kinase</fullName>
    </recommendedName>
</protein>
<keyword evidence="3" id="KW-1185">Reference proteome</keyword>
<comment type="caution">
    <text evidence="2">The sequence shown here is derived from an EMBL/GenBank/DDBJ whole genome shotgun (WGS) entry which is preliminary data.</text>
</comment>
<feature type="compositionally biased region" description="Basic and acidic residues" evidence="1">
    <location>
        <begin position="243"/>
        <end position="254"/>
    </location>
</feature>
<feature type="compositionally biased region" description="Polar residues" evidence="1">
    <location>
        <begin position="73"/>
        <end position="82"/>
    </location>
</feature>
<dbReference type="Proteomes" id="UP001629113">
    <property type="component" value="Unassembled WGS sequence"/>
</dbReference>
<feature type="region of interest" description="Disordered" evidence="1">
    <location>
        <begin position="110"/>
        <end position="134"/>
    </location>
</feature>
<accession>A0ABR4PIH2</accession>
<reference evidence="2 3" key="1">
    <citation type="submission" date="2024-06" db="EMBL/GenBank/DDBJ databases">
        <title>Complete genome of Phlyctema vagabunda strain 19-DSS-EL-015.</title>
        <authorList>
            <person name="Fiorenzani C."/>
        </authorList>
    </citation>
    <scope>NUCLEOTIDE SEQUENCE [LARGE SCALE GENOMIC DNA]</scope>
    <source>
        <strain evidence="2 3">19-DSS-EL-015</strain>
    </source>
</reference>
<name>A0ABR4PIH2_9HELO</name>